<feature type="non-terminal residue" evidence="2">
    <location>
        <position position="128"/>
    </location>
</feature>
<feature type="region of interest" description="Disordered" evidence="1">
    <location>
        <begin position="108"/>
        <end position="128"/>
    </location>
</feature>
<evidence type="ECO:0000256" key="1">
    <source>
        <dbReference type="SAM" id="MobiDB-lite"/>
    </source>
</evidence>
<gene>
    <name evidence="2" type="ORF">QU38_01075</name>
</gene>
<dbReference type="AlphaFoldDB" id="A0AA40MKY6"/>
<dbReference type="EMBL" id="JXIG01000237">
    <property type="protein sequence ID" value="KIU01545.1"/>
    <property type="molecule type" value="Genomic_DNA"/>
</dbReference>
<feature type="region of interest" description="Disordered" evidence="1">
    <location>
        <begin position="42"/>
        <end position="70"/>
    </location>
</feature>
<comment type="caution">
    <text evidence="2">The sequence shown here is derived from an EMBL/GenBank/DDBJ whole genome shotgun (WGS) entry which is preliminary data.</text>
</comment>
<protein>
    <submittedName>
        <fullName evidence="2">Uncharacterized protein</fullName>
    </submittedName>
</protein>
<name>A0AA40MKY6_STAAU</name>
<dbReference type="Proteomes" id="UP000032274">
    <property type="component" value="Unassembled WGS sequence"/>
</dbReference>
<proteinExistence type="predicted"/>
<reference evidence="2 3" key="1">
    <citation type="submission" date="2015-01" db="EMBL/GenBank/DDBJ databases">
        <title>Characterization of Swiss Staphylococcus aureus strains involved in food poisoning.</title>
        <authorList>
            <person name="Crovadore J."/>
            <person name="Chablais R."/>
            <person name="Tonacini J."/>
            <person name="Schnyder B."/>
            <person name="Lefort F."/>
        </authorList>
    </citation>
    <scope>NUCLEOTIDE SEQUENCE [LARGE SCALE GENOMIC DNA]</scope>
    <source>
        <strain evidence="2 3">SA-120</strain>
    </source>
</reference>
<organism evidence="2 3">
    <name type="scientific">Staphylococcus aureus</name>
    <dbReference type="NCBI Taxonomy" id="1280"/>
    <lineage>
        <taxon>Bacteria</taxon>
        <taxon>Bacillati</taxon>
        <taxon>Bacillota</taxon>
        <taxon>Bacilli</taxon>
        <taxon>Bacillales</taxon>
        <taxon>Staphylococcaceae</taxon>
        <taxon>Staphylococcus</taxon>
    </lineage>
</organism>
<sequence>MGIVDDEPALEAGGAPVGAGEGLGSEAQPAGLGHVLGVVDDEAGAAGGRPGGVQRAGLGARQPRRHRQDLEMRRQVLAGEGGGGGAVVGLDQEFDVELDRRIVERLERLDEARHHRRLPVEPDEHRVD</sequence>
<accession>A0AA40MKY6</accession>
<feature type="region of interest" description="Disordered" evidence="1">
    <location>
        <begin position="1"/>
        <end position="29"/>
    </location>
</feature>
<evidence type="ECO:0000313" key="2">
    <source>
        <dbReference type="EMBL" id="KIU01545.1"/>
    </source>
</evidence>
<evidence type="ECO:0000313" key="3">
    <source>
        <dbReference type="Proteomes" id="UP000032274"/>
    </source>
</evidence>